<dbReference type="PANTHER" id="PTHR46091:SF3">
    <property type="entry name" value="AMINE OXIDASE DOMAIN-CONTAINING PROTEIN"/>
    <property type="match status" value="1"/>
</dbReference>
<dbReference type="InterPro" id="IPR052206">
    <property type="entry name" value="Retinol_saturase"/>
</dbReference>
<dbReference type="STRING" id="1227549.SAMN05444007_11923"/>
<proteinExistence type="predicted"/>
<dbReference type="AlphaFoldDB" id="A0A1H7E0H3"/>
<evidence type="ECO:0000256" key="3">
    <source>
        <dbReference type="ARBA" id="ARBA00022827"/>
    </source>
</evidence>
<keyword evidence="3" id="KW-0274">FAD</keyword>
<evidence type="ECO:0000313" key="7">
    <source>
        <dbReference type="EMBL" id="SEK07493.1"/>
    </source>
</evidence>
<dbReference type="Proteomes" id="UP000199379">
    <property type="component" value="Unassembled WGS sequence"/>
</dbReference>
<dbReference type="EMBL" id="FNYD01000019">
    <property type="protein sequence ID" value="SEK07493.1"/>
    <property type="molecule type" value="Genomic_DNA"/>
</dbReference>
<evidence type="ECO:0000313" key="8">
    <source>
        <dbReference type="Proteomes" id="UP000199379"/>
    </source>
</evidence>
<dbReference type="RefSeq" id="WP_092371443.1">
    <property type="nucleotide sequence ID" value="NZ_BMGV01000017.1"/>
</dbReference>
<evidence type="ECO:0000256" key="4">
    <source>
        <dbReference type="ARBA" id="ARBA00022857"/>
    </source>
</evidence>
<dbReference type="InterPro" id="IPR036188">
    <property type="entry name" value="FAD/NAD-bd_sf"/>
</dbReference>
<organism evidence="7 8">
    <name type="scientific">Cribrihabitans marinus</name>
    <dbReference type="NCBI Taxonomy" id="1227549"/>
    <lineage>
        <taxon>Bacteria</taxon>
        <taxon>Pseudomonadati</taxon>
        <taxon>Pseudomonadota</taxon>
        <taxon>Alphaproteobacteria</taxon>
        <taxon>Rhodobacterales</taxon>
        <taxon>Paracoccaceae</taxon>
        <taxon>Cribrihabitans</taxon>
    </lineage>
</organism>
<protein>
    <submittedName>
        <fullName evidence="7">All-trans-retinol 13,14-reductase</fullName>
    </submittedName>
</protein>
<evidence type="ECO:0000256" key="1">
    <source>
        <dbReference type="ARBA" id="ARBA00022630"/>
    </source>
</evidence>
<dbReference type="SUPFAM" id="SSF51905">
    <property type="entry name" value="FAD/NAD(P)-binding domain"/>
    <property type="match status" value="1"/>
</dbReference>
<dbReference type="InterPro" id="IPR002937">
    <property type="entry name" value="Amino_oxidase"/>
</dbReference>
<evidence type="ECO:0000256" key="5">
    <source>
        <dbReference type="ARBA" id="ARBA00023027"/>
    </source>
</evidence>
<keyword evidence="4" id="KW-0521">NADP</keyword>
<gene>
    <name evidence="7" type="ORF">SAMN05444007_11923</name>
</gene>
<keyword evidence="5" id="KW-0520">NAD</keyword>
<keyword evidence="8" id="KW-1185">Reference proteome</keyword>
<accession>A0A1H7E0H3</accession>
<evidence type="ECO:0000259" key="6">
    <source>
        <dbReference type="Pfam" id="PF01593"/>
    </source>
</evidence>
<sequence length="517" mass="56236">MTNGTTQTWDAIVVGSGMGGMTAGAALAKTGHKVLLLEQYKTLGGLTHSFSREGFSWDVGIHYLGCVAPGDRERGMIDWLSHTPMDFEPMGAVYDNLHLADAPPLALSRPFEAHERDLKDRFPDESEAIEAWIAALREGREIMNTIASTRALPEFAGDMIDWWNHRAINKWCKRTTKEVAESLTQNPDLIAAFTAQWGDFGGRPHKASFAMHALIPGSYLQSGAWYPVGGGKAFADHIIPTITENGGEARAGVKVETLLVDGDKVVGVRTSDGEDIRSDVVISNIGARETINNLLPSDCGAGDWIDEIRALPPSIAHFSLFLGFEGDVEEAGATRSNHWFYPKGEIDAVWSDAPTGNPPGFFVSFASLKDPSHDPGPQQKHAGEMVVWTDWSSVARWADLPSGSRGTEYKAFKQEVEDKMFALFKENFPDLAELVVFRELSTPLATAAITGHHEGRFYGLDGTPERVLSNALNAKTPIEGLYLSGQDVVSQGIQGALWGGILCAASLDPKVFKQLRG</sequence>
<dbReference type="OrthoDB" id="9774675at2"/>
<keyword evidence="2" id="KW-0732">Signal</keyword>
<dbReference type="Pfam" id="PF01593">
    <property type="entry name" value="Amino_oxidase"/>
    <property type="match status" value="1"/>
</dbReference>
<dbReference type="GO" id="GO:0016491">
    <property type="term" value="F:oxidoreductase activity"/>
    <property type="evidence" value="ECO:0007669"/>
    <property type="project" value="InterPro"/>
</dbReference>
<feature type="domain" description="Amine oxidase" evidence="6">
    <location>
        <begin position="18"/>
        <end position="352"/>
    </location>
</feature>
<dbReference type="Gene3D" id="3.50.50.60">
    <property type="entry name" value="FAD/NAD(P)-binding domain"/>
    <property type="match status" value="2"/>
</dbReference>
<dbReference type="PANTHER" id="PTHR46091">
    <property type="entry name" value="BLR7054 PROTEIN"/>
    <property type="match status" value="1"/>
</dbReference>
<evidence type="ECO:0000256" key="2">
    <source>
        <dbReference type="ARBA" id="ARBA00022729"/>
    </source>
</evidence>
<name>A0A1H7E0H3_9RHOB</name>
<keyword evidence="1" id="KW-0285">Flavoprotein</keyword>
<reference evidence="7 8" key="1">
    <citation type="submission" date="2016-10" db="EMBL/GenBank/DDBJ databases">
        <authorList>
            <person name="de Groot N.N."/>
        </authorList>
    </citation>
    <scope>NUCLEOTIDE SEQUENCE [LARGE SCALE GENOMIC DNA]</scope>
    <source>
        <strain evidence="7 8">DSM 29340</strain>
    </source>
</reference>